<protein>
    <recommendedName>
        <fullName evidence="2">LysM domain-containing protein</fullName>
    </recommendedName>
</protein>
<dbReference type="InterPro" id="IPR052196">
    <property type="entry name" value="Bact_Kbp"/>
</dbReference>
<feature type="domain" description="LysM" evidence="2">
    <location>
        <begin position="155"/>
        <end position="206"/>
    </location>
</feature>
<proteinExistence type="predicted"/>
<dbReference type="InterPro" id="IPR018392">
    <property type="entry name" value="LysM"/>
</dbReference>
<evidence type="ECO:0000256" key="1">
    <source>
        <dbReference type="SAM" id="SignalP"/>
    </source>
</evidence>
<evidence type="ECO:0000313" key="4">
    <source>
        <dbReference type="Proteomes" id="UP000218765"/>
    </source>
</evidence>
<dbReference type="PANTHER" id="PTHR34700">
    <property type="entry name" value="POTASSIUM BINDING PROTEIN KBP"/>
    <property type="match status" value="1"/>
</dbReference>
<sequence length="247" mass="27031">MRLMLPAKYLSISLLAVGLIAGCATQPKQEPTGPSAAVTQALDAASAAMDNAKALDWIWRDTEDFYAAAEKAAKEGDDATAIKLANKAREQAEDAVNQYYLEKAKPMLTELRRYSLSGDQKQRMDTGATAITQGEGKRAYDILSALLAEVRSANIQYTVVRGDSLWGISSRPEIYNNPYQWPLIYKANSDKIHDADLIYPGQAFSIDRNPSAAEVDAAVNHAKTRGTWSIGEVEASDRDYLGGLRVR</sequence>
<name>A0A1Z4VPV5_9GAMM</name>
<evidence type="ECO:0000259" key="2">
    <source>
        <dbReference type="PROSITE" id="PS51782"/>
    </source>
</evidence>
<dbReference type="PROSITE" id="PS51257">
    <property type="entry name" value="PROKAR_LIPOPROTEIN"/>
    <property type="match status" value="1"/>
</dbReference>
<dbReference type="EMBL" id="AP018052">
    <property type="protein sequence ID" value="BAZ93452.1"/>
    <property type="molecule type" value="Genomic_DNA"/>
</dbReference>
<dbReference type="CDD" id="cd00118">
    <property type="entry name" value="LysM"/>
    <property type="match status" value="1"/>
</dbReference>
<dbReference type="PANTHER" id="PTHR34700:SF4">
    <property type="entry name" value="PHAGE-LIKE ELEMENT PBSX PROTEIN XKDP"/>
    <property type="match status" value="1"/>
</dbReference>
<dbReference type="KEGG" id="ttc:FOKN1_1052"/>
<dbReference type="PROSITE" id="PS51782">
    <property type="entry name" value="LYSM"/>
    <property type="match status" value="1"/>
</dbReference>
<accession>A0A1Z4VPV5</accession>
<reference evidence="3 4" key="1">
    <citation type="submission" date="2017-05" db="EMBL/GenBank/DDBJ databases">
        <title>Thiocyanate degradation by Thiohalobacter thiocyanaticus FOKN1.</title>
        <authorList>
            <person name="Oshiki M."/>
            <person name="Fukushima T."/>
            <person name="Kawano S."/>
            <person name="Nakagawa J."/>
        </authorList>
    </citation>
    <scope>NUCLEOTIDE SEQUENCE [LARGE SCALE GENOMIC DNA]</scope>
    <source>
        <strain evidence="3 4">FOKN1</strain>
    </source>
</reference>
<keyword evidence="1" id="KW-0732">Signal</keyword>
<gene>
    <name evidence="3" type="ORF">FOKN1_1052</name>
</gene>
<dbReference type="Gene3D" id="3.10.350.10">
    <property type="entry name" value="LysM domain"/>
    <property type="match status" value="1"/>
</dbReference>
<evidence type="ECO:0000313" key="3">
    <source>
        <dbReference type="EMBL" id="BAZ93452.1"/>
    </source>
</evidence>
<dbReference type="InterPro" id="IPR036779">
    <property type="entry name" value="LysM_dom_sf"/>
</dbReference>
<organism evidence="3 4">
    <name type="scientific">Thiohalobacter thiocyanaticus</name>
    <dbReference type="NCBI Taxonomy" id="585455"/>
    <lineage>
        <taxon>Bacteria</taxon>
        <taxon>Pseudomonadati</taxon>
        <taxon>Pseudomonadota</taxon>
        <taxon>Gammaproteobacteria</taxon>
        <taxon>Thiohalobacterales</taxon>
        <taxon>Thiohalobacteraceae</taxon>
        <taxon>Thiohalobacter</taxon>
    </lineage>
</organism>
<dbReference type="AlphaFoldDB" id="A0A1Z4VPV5"/>
<feature type="signal peptide" evidence="1">
    <location>
        <begin position="1"/>
        <end position="18"/>
    </location>
</feature>
<keyword evidence="4" id="KW-1185">Reference proteome</keyword>
<dbReference type="RefSeq" id="WP_231971566.1">
    <property type="nucleotide sequence ID" value="NZ_AP018052.1"/>
</dbReference>
<dbReference type="Proteomes" id="UP000218765">
    <property type="component" value="Chromosome"/>
</dbReference>
<dbReference type="Pfam" id="PF01476">
    <property type="entry name" value="LysM"/>
    <property type="match status" value="1"/>
</dbReference>
<feature type="chain" id="PRO_5012419032" description="LysM domain-containing protein" evidence="1">
    <location>
        <begin position="19"/>
        <end position="247"/>
    </location>
</feature>